<accession>A0A291RPT1</accession>
<sequence>MTPKPRQIPRPPRPAKPNAGFAAHFFPGTDPYDTVLIVAGLHTSEQSGVEVAHWIRVALADRPKPTRPGVILIPEVFPNFGKQARAVEWAHSGTDWGKFSDDFREYPFGKTGVRYPNRQFPPPGQSLAGLLNNHTSGTLEKLDGNEVVDDDGTPMTLLPQIKQLIRLIECHRPIRIVSLHGIHRSDNDAKTPEAGHPKAGIFVDPRYSIPKEKRKTANYDLEGFKFDTSRDPGYPPVKDKDGNPIAKQFNSAWTPQGRDDDAFALEFAKAVGDPSLVPANHLENENIKGKTPSVHYKKSTDNPPGFSLGDWAPVDGPDGRPGVPVFTVEPDMDFESWAFLDGVQYMTGRGKDMVRQPYTAKQIRPLRYIEARATSLRAYANAVIDIGLG</sequence>
<evidence type="ECO:0000313" key="1">
    <source>
        <dbReference type="EMBL" id="ATL69330.1"/>
    </source>
</evidence>
<name>A0A291RPT1_9NOCA</name>
<dbReference type="KEGG" id="ntp:CRH09_27275"/>
<dbReference type="Proteomes" id="UP000221961">
    <property type="component" value="Chromosome"/>
</dbReference>
<evidence type="ECO:0000313" key="2">
    <source>
        <dbReference type="Proteomes" id="UP000221961"/>
    </source>
</evidence>
<protein>
    <submittedName>
        <fullName evidence="1">Uncharacterized protein</fullName>
    </submittedName>
</protein>
<dbReference type="GeneID" id="88361006"/>
<organism evidence="1 2">
    <name type="scientific">Nocardia terpenica</name>
    <dbReference type="NCBI Taxonomy" id="455432"/>
    <lineage>
        <taxon>Bacteria</taxon>
        <taxon>Bacillati</taxon>
        <taxon>Actinomycetota</taxon>
        <taxon>Actinomycetes</taxon>
        <taxon>Mycobacteriales</taxon>
        <taxon>Nocardiaceae</taxon>
        <taxon>Nocardia</taxon>
    </lineage>
</organism>
<dbReference type="EMBL" id="CP023778">
    <property type="protein sequence ID" value="ATL69330.1"/>
    <property type="molecule type" value="Genomic_DNA"/>
</dbReference>
<gene>
    <name evidence="1" type="ORF">CRH09_27275</name>
</gene>
<dbReference type="AlphaFoldDB" id="A0A291RPT1"/>
<proteinExistence type="predicted"/>
<reference evidence="1 2" key="1">
    <citation type="submission" date="2017-10" db="EMBL/GenBank/DDBJ databases">
        <title>Comparative genomics between pathogenic Norcardia.</title>
        <authorList>
            <person name="Zeng L."/>
        </authorList>
    </citation>
    <scope>NUCLEOTIDE SEQUENCE [LARGE SCALE GENOMIC DNA]</scope>
    <source>
        <strain evidence="1 2">NC_YFY_NT001</strain>
    </source>
</reference>
<dbReference type="RefSeq" id="WP_098696363.1">
    <property type="nucleotide sequence ID" value="NZ_CP023778.1"/>
</dbReference>